<comment type="caution">
    <text evidence="2">The sequence shown here is derived from an EMBL/GenBank/DDBJ whole genome shotgun (WGS) entry which is preliminary data.</text>
</comment>
<gene>
    <name evidence="2" type="ORF">JE024_24310</name>
</gene>
<dbReference type="RefSeq" id="WP_205375618.1">
    <property type="nucleotide sequence ID" value="NZ_JAFEJA010000001.1"/>
</dbReference>
<feature type="region of interest" description="Disordered" evidence="1">
    <location>
        <begin position="1"/>
        <end position="24"/>
    </location>
</feature>
<dbReference type="EMBL" id="JAFEJA010000001">
    <property type="protein sequence ID" value="MBM9621800.1"/>
    <property type="molecule type" value="Genomic_DNA"/>
</dbReference>
<protein>
    <submittedName>
        <fullName evidence="2">Uncharacterized protein</fullName>
    </submittedName>
</protein>
<evidence type="ECO:0000256" key="1">
    <source>
        <dbReference type="SAM" id="MobiDB-lite"/>
    </source>
</evidence>
<organism evidence="2 3">
    <name type="scientific">Streptomyces zhihengii</name>
    <dbReference type="NCBI Taxonomy" id="1818004"/>
    <lineage>
        <taxon>Bacteria</taxon>
        <taxon>Bacillati</taxon>
        <taxon>Actinomycetota</taxon>
        <taxon>Actinomycetes</taxon>
        <taxon>Kitasatosporales</taxon>
        <taxon>Streptomycetaceae</taxon>
        <taxon>Streptomyces</taxon>
    </lineage>
</organism>
<evidence type="ECO:0000313" key="2">
    <source>
        <dbReference type="EMBL" id="MBM9621800.1"/>
    </source>
</evidence>
<keyword evidence="3" id="KW-1185">Reference proteome</keyword>
<evidence type="ECO:0000313" key="3">
    <source>
        <dbReference type="Proteomes" id="UP000664109"/>
    </source>
</evidence>
<accession>A0ABS2UW72</accession>
<sequence length="102" mass="11040">MSARKIPPAAGNHQGAEDQRASGSATTVARASVIAYCRAFPARGCFGRFWVLVIDSCPYCRRTHRHGGGDALRPSYGHRSAHCGSTSPHRGYWLEPITEEAA</sequence>
<name>A0ABS2UW72_9ACTN</name>
<proteinExistence type="predicted"/>
<dbReference type="Proteomes" id="UP000664109">
    <property type="component" value="Unassembled WGS sequence"/>
</dbReference>
<reference evidence="2 3" key="1">
    <citation type="journal article" date="2016" name="Arch. Microbiol.">
        <title>Streptomyces zhihengii sp. nov., isolated from rhizospheric soil of Psammosilene tunicoides.</title>
        <authorList>
            <person name="Huang M.J."/>
            <person name="Fei J.J."/>
            <person name="Salam N."/>
            <person name="Kim C.J."/>
            <person name="Hozzein W.N."/>
            <person name="Xiao M."/>
            <person name="Huang H.Q."/>
            <person name="Li W.J."/>
        </authorList>
    </citation>
    <scope>NUCLEOTIDE SEQUENCE [LARGE SCALE GENOMIC DNA]</scope>
    <source>
        <strain evidence="2 3">YIM T102</strain>
    </source>
</reference>